<accession>A0A2T0WK50</accession>
<name>A0A2T0WK50_9BACT</name>
<dbReference type="EMBL" id="PVTR01000007">
    <property type="protein sequence ID" value="PRY87079.1"/>
    <property type="molecule type" value="Genomic_DNA"/>
</dbReference>
<dbReference type="Proteomes" id="UP000238157">
    <property type="component" value="Unassembled WGS sequence"/>
</dbReference>
<dbReference type="AlphaFoldDB" id="A0A2T0WK50"/>
<evidence type="ECO:0000313" key="1">
    <source>
        <dbReference type="EMBL" id="PRY87079.1"/>
    </source>
</evidence>
<organism evidence="1 2">
    <name type="scientific">Mongoliibacter ruber</name>
    <dbReference type="NCBI Taxonomy" id="1750599"/>
    <lineage>
        <taxon>Bacteria</taxon>
        <taxon>Pseudomonadati</taxon>
        <taxon>Bacteroidota</taxon>
        <taxon>Cytophagia</taxon>
        <taxon>Cytophagales</taxon>
        <taxon>Cyclobacteriaceae</taxon>
        <taxon>Mongoliibacter</taxon>
    </lineage>
</organism>
<dbReference type="RefSeq" id="WP_106134101.1">
    <property type="nucleotide sequence ID" value="NZ_PVTR01000007.1"/>
</dbReference>
<comment type="caution">
    <text evidence="1">The sequence shown here is derived from an EMBL/GenBank/DDBJ whole genome shotgun (WGS) entry which is preliminary data.</text>
</comment>
<keyword evidence="2" id="KW-1185">Reference proteome</keyword>
<proteinExistence type="predicted"/>
<gene>
    <name evidence="1" type="ORF">CLW00_107148</name>
</gene>
<reference evidence="1 2" key="1">
    <citation type="submission" date="2018-03" db="EMBL/GenBank/DDBJ databases">
        <title>Genomic Encyclopedia of Archaeal and Bacterial Type Strains, Phase II (KMG-II): from individual species to whole genera.</title>
        <authorList>
            <person name="Goeker M."/>
        </authorList>
    </citation>
    <scope>NUCLEOTIDE SEQUENCE [LARGE SCALE GENOMIC DNA]</scope>
    <source>
        <strain evidence="1 2">DSM 27929</strain>
    </source>
</reference>
<dbReference type="OrthoDB" id="5918473at2"/>
<protein>
    <recommendedName>
        <fullName evidence="3">HNH endonuclease</fullName>
    </recommendedName>
</protein>
<evidence type="ECO:0000313" key="2">
    <source>
        <dbReference type="Proteomes" id="UP000238157"/>
    </source>
</evidence>
<evidence type="ECO:0008006" key="3">
    <source>
        <dbReference type="Google" id="ProtNLM"/>
    </source>
</evidence>
<sequence length="297" mass="34612">MRFIDTTQLKETFDRIKGTGAFSRWEDKAKDHLDAIKPLDKKERSKYWSKNNIWTELYSALSELSGDKCWYTESKENSSEWQIDHFRPKAKSIDENGDEIMDCGYWWLSYDWKNFRLSGTLTNLLRKGRFEEGEDVFGKGNYFPLCYKTQVSKEGDLFCRGERPLLLDPTNARDVSLLGFDRDGLPYEVYNQDDDPNKYLRASVTIKCYGLNHKSLVRGRASVWTKCSMIVDEAQNDLMLNKGDNAKIDEIMEVCFNKLAVHARRTKPHSIVVFNYIKAQSKVKEYEWLEDALIAIA</sequence>